<comment type="similarity">
    <text evidence="2">Belongs to the pseudouridine synthase RluA family.</text>
</comment>
<gene>
    <name evidence="6" type="ORF">Ga0074812_115134</name>
</gene>
<evidence type="ECO:0000313" key="6">
    <source>
        <dbReference type="EMBL" id="CUU57932.1"/>
    </source>
</evidence>
<keyword evidence="7" id="KW-1185">Reference proteome</keyword>
<dbReference type="InterPro" id="IPR050188">
    <property type="entry name" value="RluA_PseudoU_synthase"/>
</dbReference>
<dbReference type="InterPro" id="IPR020103">
    <property type="entry name" value="PsdUridine_synth_cat_dom_sf"/>
</dbReference>
<evidence type="ECO:0000313" key="7">
    <source>
        <dbReference type="Proteomes" id="UP000198802"/>
    </source>
</evidence>
<accession>A0A0S4QSX6</accession>
<dbReference type="PROSITE" id="PS01129">
    <property type="entry name" value="PSI_RLU"/>
    <property type="match status" value="1"/>
</dbReference>
<dbReference type="PANTHER" id="PTHR21600">
    <property type="entry name" value="MITOCHONDRIAL RNA PSEUDOURIDINE SYNTHASE"/>
    <property type="match status" value="1"/>
</dbReference>
<proteinExistence type="inferred from homology"/>
<evidence type="ECO:0000256" key="3">
    <source>
        <dbReference type="ARBA" id="ARBA00031870"/>
    </source>
</evidence>
<organism evidence="6 7">
    <name type="scientific">Parafrankia irregularis</name>
    <dbReference type="NCBI Taxonomy" id="795642"/>
    <lineage>
        <taxon>Bacteria</taxon>
        <taxon>Bacillati</taxon>
        <taxon>Actinomycetota</taxon>
        <taxon>Actinomycetes</taxon>
        <taxon>Frankiales</taxon>
        <taxon>Frankiaceae</taxon>
        <taxon>Parafrankia</taxon>
    </lineage>
</organism>
<dbReference type="SUPFAM" id="SSF55120">
    <property type="entry name" value="Pseudouridine synthase"/>
    <property type="match status" value="1"/>
</dbReference>
<dbReference type="CDD" id="cd02869">
    <property type="entry name" value="PseudoU_synth_RluA_like"/>
    <property type="match status" value="1"/>
</dbReference>
<evidence type="ECO:0000256" key="4">
    <source>
        <dbReference type="ARBA" id="ARBA00033164"/>
    </source>
</evidence>
<dbReference type="AlphaFoldDB" id="A0A0S4QSX6"/>
<dbReference type="GO" id="GO:0009982">
    <property type="term" value="F:pseudouridine synthase activity"/>
    <property type="evidence" value="ECO:0007669"/>
    <property type="project" value="InterPro"/>
</dbReference>
<sequence length="284" mass="30849">MTEWTTIREEHKIFEDEAVLALDKPVGVAVMGERHDTDLVSMARDAGEELFPAHRIDKVTSGVVLFAKQLRHHGDLTRQFNRRTVDKTYLALTRTHGIPAAATIDLPLSVGRKNRVRIAANRADIVTVTADAGPADAGPADAAGASTAAAAPGPEAAPWLWTVPAAKTFPHVRTYPSVTHLARLWEGTEHTLVAAHPVSGRRHQIRVHLAWVGHPIEGDPLFERAPTTRTFLHAWRLAFDAGWDGGRRMVVEAVPGPDFWRSLDGEDAAVATASLTGFNAPATF</sequence>
<evidence type="ECO:0000256" key="2">
    <source>
        <dbReference type="ARBA" id="ARBA00010876"/>
    </source>
</evidence>
<dbReference type="InterPro" id="IPR006224">
    <property type="entry name" value="PsdUridine_synth_RluA-like_CS"/>
</dbReference>
<dbReference type="GO" id="GO:0003723">
    <property type="term" value="F:RNA binding"/>
    <property type="evidence" value="ECO:0007669"/>
    <property type="project" value="InterPro"/>
</dbReference>
<dbReference type="InterPro" id="IPR006145">
    <property type="entry name" value="PsdUridine_synth_RsuA/RluA"/>
</dbReference>
<dbReference type="Proteomes" id="UP000198802">
    <property type="component" value="Unassembled WGS sequence"/>
</dbReference>
<name>A0A0S4QSX6_9ACTN</name>
<dbReference type="GO" id="GO:0140098">
    <property type="term" value="F:catalytic activity, acting on RNA"/>
    <property type="evidence" value="ECO:0007669"/>
    <property type="project" value="UniProtKB-ARBA"/>
</dbReference>
<protein>
    <recommendedName>
        <fullName evidence="3">RNA pseudouridylate synthase</fullName>
    </recommendedName>
    <alternativeName>
        <fullName evidence="4">RNA-uridine isomerase</fullName>
    </alternativeName>
</protein>
<feature type="domain" description="Pseudouridine synthase RsuA/RluA-like" evidence="5">
    <location>
        <begin position="19"/>
        <end position="210"/>
    </location>
</feature>
<dbReference type="EMBL" id="FAOZ01000015">
    <property type="protein sequence ID" value="CUU57932.1"/>
    <property type="molecule type" value="Genomic_DNA"/>
</dbReference>
<dbReference type="RefSeq" id="WP_091280211.1">
    <property type="nucleotide sequence ID" value="NZ_FAOZ01000015.1"/>
</dbReference>
<dbReference type="Pfam" id="PF00849">
    <property type="entry name" value="PseudoU_synth_2"/>
    <property type="match status" value="1"/>
</dbReference>
<dbReference type="PANTHER" id="PTHR21600:SF87">
    <property type="entry name" value="RNA PSEUDOURIDYLATE SYNTHASE DOMAIN-CONTAINING PROTEIN 1"/>
    <property type="match status" value="1"/>
</dbReference>
<evidence type="ECO:0000259" key="5">
    <source>
        <dbReference type="Pfam" id="PF00849"/>
    </source>
</evidence>
<reference evidence="7" key="1">
    <citation type="submission" date="2015-11" db="EMBL/GenBank/DDBJ databases">
        <authorList>
            <person name="Varghese N."/>
        </authorList>
    </citation>
    <scope>NUCLEOTIDE SEQUENCE [LARGE SCALE GENOMIC DNA]</scope>
    <source>
        <strain evidence="7">DSM 45899</strain>
    </source>
</reference>
<comment type="catalytic activity">
    <reaction evidence="1">
        <text>a uridine in RNA = a pseudouridine in RNA</text>
        <dbReference type="Rhea" id="RHEA:48348"/>
        <dbReference type="Rhea" id="RHEA-COMP:12068"/>
        <dbReference type="Rhea" id="RHEA-COMP:12069"/>
        <dbReference type="ChEBI" id="CHEBI:65314"/>
        <dbReference type="ChEBI" id="CHEBI:65315"/>
    </reaction>
</comment>
<dbReference type="GO" id="GO:0000455">
    <property type="term" value="P:enzyme-directed rRNA pseudouridine synthesis"/>
    <property type="evidence" value="ECO:0007669"/>
    <property type="project" value="TreeGrafter"/>
</dbReference>
<dbReference type="Gene3D" id="3.30.2350.10">
    <property type="entry name" value="Pseudouridine synthase"/>
    <property type="match status" value="1"/>
</dbReference>
<evidence type="ECO:0000256" key="1">
    <source>
        <dbReference type="ARBA" id="ARBA00000073"/>
    </source>
</evidence>